<accession>A0A918WEH7</accession>
<dbReference type="AlphaFoldDB" id="A0A918WEH7"/>
<evidence type="ECO:0000313" key="2">
    <source>
        <dbReference type="Proteomes" id="UP000646244"/>
    </source>
</evidence>
<reference evidence="1" key="1">
    <citation type="journal article" date="2014" name="Int. J. Syst. Evol. Microbiol.">
        <title>Complete genome sequence of Corynebacterium casei LMG S-19264T (=DSM 44701T), isolated from a smear-ripened cheese.</title>
        <authorList>
            <consortium name="US DOE Joint Genome Institute (JGI-PGF)"/>
            <person name="Walter F."/>
            <person name="Albersmeier A."/>
            <person name="Kalinowski J."/>
            <person name="Ruckert C."/>
        </authorList>
    </citation>
    <scope>NUCLEOTIDE SEQUENCE</scope>
    <source>
        <strain evidence="1">JCM 4633</strain>
    </source>
</reference>
<proteinExistence type="predicted"/>
<gene>
    <name evidence="1" type="ORF">GCM10010507_12820</name>
</gene>
<dbReference type="EMBL" id="BMVB01000003">
    <property type="protein sequence ID" value="GHC40176.1"/>
    <property type="molecule type" value="Genomic_DNA"/>
</dbReference>
<dbReference type="Proteomes" id="UP000646244">
    <property type="component" value="Unassembled WGS sequence"/>
</dbReference>
<organism evidence="1 2">
    <name type="scientific">Streptomyces cinnamoneus</name>
    <name type="common">Streptoverticillium cinnamoneum</name>
    <dbReference type="NCBI Taxonomy" id="53446"/>
    <lineage>
        <taxon>Bacteria</taxon>
        <taxon>Bacillati</taxon>
        <taxon>Actinomycetota</taxon>
        <taxon>Actinomycetes</taxon>
        <taxon>Kitasatosporales</taxon>
        <taxon>Streptomycetaceae</taxon>
        <taxon>Streptomyces</taxon>
        <taxon>Streptomyces cinnamoneus group</taxon>
    </lineage>
</organism>
<evidence type="ECO:0000313" key="1">
    <source>
        <dbReference type="EMBL" id="GHC40176.1"/>
    </source>
</evidence>
<sequence length="162" mass="17813">MGNVFGGGELDLSMSNGGTAVFVEVLTLAVSDLVEEPWDFRFAALLALQDQSCMGRGVVGFDLEEVDWGASSGERARNKAFVLRVIDLALSEHRWDELTYDPPFAADYLRTFRTIVEAFDPALHDSSAHRFPGPEEAAMASCVQHRVLTGMPHWEVCVFCSG</sequence>
<comment type="caution">
    <text evidence="1">The sequence shown here is derived from an EMBL/GenBank/DDBJ whole genome shotgun (WGS) entry which is preliminary data.</text>
</comment>
<protein>
    <submittedName>
        <fullName evidence="1">Uncharacterized protein</fullName>
    </submittedName>
</protein>
<name>A0A918WEH7_STRCJ</name>
<dbReference type="RefSeq" id="WP_190108641.1">
    <property type="nucleotide sequence ID" value="NZ_BMVB01000003.1"/>
</dbReference>
<reference evidence="1" key="2">
    <citation type="submission" date="2020-09" db="EMBL/GenBank/DDBJ databases">
        <authorList>
            <person name="Sun Q."/>
            <person name="Ohkuma M."/>
        </authorList>
    </citation>
    <scope>NUCLEOTIDE SEQUENCE</scope>
    <source>
        <strain evidence="1">JCM 4633</strain>
    </source>
</reference>